<evidence type="ECO:0000313" key="2">
    <source>
        <dbReference type="Proteomes" id="UP000235611"/>
    </source>
</evidence>
<dbReference type="RefSeq" id="WP_102477869.1">
    <property type="nucleotide sequence ID" value="NZ_MDBO01000077.1"/>
</dbReference>
<name>A0AAP8MV41_9VIBR</name>
<evidence type="ECO:0000313" key="1">
    <source>
        <dbReference type="EMBL" id="PMP09875.1"/>
    </source>
</evidence>
<proteinExistence type="predicted"/>
<reference evidence="2" key="1">
    <citation type="submission" date="2016-07" db="EMBL/GenBank/DDBJ databases">
        <title>Nontailed viruses are major unrecognized killers of bacteria in the ocean.</title>
        <authorList>
            <person name="Kauffman K."/>
            <person name="Hussain F."/>
            <person name="Yang J."/>
            <person name="Arevalo P."/>
            <person name="Brown J."/>
            <person name="Cutler M."/>
            <person name="Kelly L."/>
            <person name="Polz M.F."/>
        </authorList>
    </citation>
    <scope>NUCLEOTIDE SEQUENCE [LARGE SCALE GENOMIC DNA]</scope>
    <source>
        <strain evidence="2">10N.222.49.A5</strain>
    </source>
</reference>
<comment type="caution">
    <text evidence="1">The sequence shown here is derived from an EMBL/GenBank/DDBJ whole genome shotgun (WGS) entry which is preliminary data.</text>
</comment>
<dbReference type="EMBL" id="MDBO01000077">
    <property type="protein sequence ID" value="PMP09875.1"/>
    <property type="molecule type" value="Genomic_DNA"/>
</dbReference>
<dbReference type="Proteomes" id="UP000235611">
    <property type="component" value="Unassembled WGS sequence"/>
</dbReference>
<accession>A0AAP8MV41</accession>
<organism evidence="1 2">
    <name type="scientific">Vibrio breoganii</name>
    <dbReference type="NCBI Taxonomy" id="553239"/>
    <lineage>
        <taxon>Bacteria</taxon>
        <taxon>Pseudomonadati</taxon>
        <taxon>Pseudomonadota</taxon>
        <taxon>Gammaproteobacteria</taxon>
        <taxon>Vibrionales</taxon>
        <taxon>Vibrionaceae</taxon>
        <taxon>Vibrio</taxon>
    </lineage>
</organism>
<protein>
    <submittedName>
        <fullName evidence="1">Uncharacterized protein</fullName>
    </submittedName>
</protein>
<gene>
    <name evidence="1" type="ORF">BCS93_11475</name>
</gene>
<dbReference type="AlphaFoldDB" id="A0AAP8MV41"/>
<sequence length="269" mass="30778">MASVYITNYNLKNITNNSKKVIGHDELARLLPLIHDLSRMFSSIELSRFHIIHELLSNSESFINDHAIMINNFKKSKNNGGAFHSDHNCTQLNKNYLNVTGTTSTSNELFKILNNHFKSILYQDINDRELVYDVPYNIKLQFNMSDSAKVVIRKNSGHIVFENMSREDIVDEIQTLISSADLYRNSSLEISEEVGKLTYGTDVYGVIKDKPTIIKWKKEYKDKIADLLIAYLRVLSSGHLSDSLLESLNIHPCKSCFSNDVNTSNNNYF</sequence>